<reference evidence="11 12" key="1">
    <citation type="journal article" date="2019" name="Sci. Rep.">
        <title>Orb-weaving spider Araneus ventricosus genome elucidates the spidroin gene catalogue.</title>
        <authorList>
            <person name="Kono N."/>
            <person name="Nakamura H."/>
            <person name="Ohtoshi R."/>
            <person name="Moran D.A.P."/>
            <person name="Shinohara A."/>
            <person name="Yoshida Y."/>
            <person name="Fujiwara M."/>
            <person name="Mori M."/>
            <person name="Tomita M."/>
            <person name="Arakawa K."/>
        </authorList>
    </citation>
    <scope>NUCLEOTIDE SEQUENCE [LARGE SCALE GENOMIC DNA]</scope>
</reference>
<keyword evidence="12" id="KW-1185">Reference proteome</keyword>
<dbReference type="EMBL" id="BGPR01017730">
    <property type="protein sequence ID" value="GBN77122.1"/>
    <property type="molecule type" value="Genomic_DNA"/>
</dbReference>
<comment type="catalytic activity">
    <reaction evidence="8">
        <text>DNA(n) + a 2'-deoxyribonucleoside 5'-triphosphate = DNA(n+1) + diphosphate</text>
        <dbReference type="Rhea" id="RHEA:22508"/>
        <dbReference type="Rhea" id="RHEA-COMP:17339"/>
        <dbReference type="Rhea" id="RHEA-COMP:17340"/>
        <dbReference type="ChEBI" id="CHEBI:33019"/>
        <dbReference type="ChEBI" id="CHEBI:61560"/>
        <dbReference type="ChEBI" id="CHEBI:173112"/>
        <dbReference type="EC" id="2.7.7.7"/>
    </reaction>
</comment>
<evidence type="ECO:0000256" key="8">
    <source>
        <dbReference type="ARBA" id="ARBA00049244"/>
    </source>
</evidence>
<dbReference type="Proteomes" id="UP000499080">
    <property type="component" value="Unassembled WGS sequence"/>
</dbReference>
<dbReference type="SUPFAM" id="SSF53098">
    <property type="entry name" value="Ribonuclease H-like"/>
    <property type="match status" value="1"/>
</dbReference>
<dbReference type="GO" id="GO:0003887">
    <property type="term" value="F:DNA-directed DNA polymerase activity"/>
    <property type="evidence" value="ECO:0007669"/>
    <property type="project" value="UniProtKB-KW"/>
</dbReference>
<evidence type="ECO:0000259" key="9">
    <source>
        <dbReference type="Pfam" id="PF00136"/>
    </source>
</evidence>
<dbReference type="InterPro" id="IPR036397">
    <property type="entry name" value="RNaseH_sf"/>
</dbReference>
<dbReference type="InterPro" id="IPR023211">
    <property type="entry name" value="DNA_pol_palm_dom_sf"/>
</dbReference>
<dbReference type="SUPFAM" id="SSF56672">
    <property type="entry name" value="DNA/RNA polymerases"/>
    <property type="match status" value="1"/>
</dbReference>
<evidence type="ECO:0000256" key="7">
    <source>
        <dbReference type="ARBA" id="ARBA00024411"/>
    </source>
</evidence>
<dbReference type="Gene3D" id="3.90.1600.10">
    <property type="entry name" value="Palm domain of DNA polymerase"/>
    <property type="match status" value="1"/>
</dbReference>
<feature type="domain" description="DNA-directed DNA polymerase family B exonuclease" evidence="10">
    <location>
        <begin position="7"/>
        <end position="167"/>
    </location>
</feature>
<dbReference type="InterPro" id="IPR006134">
    <property type="entry name" value="DNA-dir_DNA_pol_B_multi_dom"/>
</dbReference>
<protein>
    <recommendedName>
        <fullName evidence="7">DNA polymerase delta catalytic subunit</fullName>
        <ecNumber evidence="2">2.7.7.7</ecNumber>
    </recommendedName>
</protein>
<dbReference type="Pfam" id="PF00136">
    <property type="entry name" value="DNA_pol_B"/>
    <property type="match status" value="1"/>
</dbReference>
<dbReference type="GO" id="GO:0000166">
    <property type="term" value="F:nucleotide binding"/>
    <property type="evidence" value="ECO:0007669"/>
    <property type="project" value="InterPro"/>
</dbReference>
<sequence length="775" mass="90687">MQPDRYDSPDWTIGAFDLETVPMDGAEDRVPTGLDASDKIVMISLYRWNKRKGVQTFLLYLLPPGTTAKIASFPRSYAYESEESMIKDFLRLLDPCQVVTGYNIYKFDLKCLICRLLFLKMYDSLAYFSSMRVGTEIVTTYKEKLIVDLYQYFKTFSGYDLPGFKLDDVARVKLKDEAKIPIKSQGIWYWYTRPEAYRWAHSENVAECHAALNPGRVPLTQFGTFRMYLEYCLHDSKLVYMLFEKETVLDFLVGRANFSSLPADHALLLGNSSFLKDVLQTYGTLLGFFINTHFFNIQEEKTGQETYQGALNHCQLQQAYENVAVLDFVSMYPSSLLSANMCYGTCGILTSDEWLASPTAQTLTTIPYRNHSEENFKQDEWGSDSPHFHYPTFDPNRDSLAIVINQNTVAFLPCVVEHFIELRKKHQRQWKETSSVYHYNAQLCIKILINSLYGIMANKDSCLAYLDIPKSIVSLSRNQILGSYHRCKHLKFDPCYIDTDSLMVPEWPWNHCDTINEWLNLPKVELKYEQRMKRLLVLCKKRYIYETEKGQIVTKGFQKRINPIVEFMSDVILKAVWQAIFLPDEAEQTVSLTSQGWIVLVDTLLRVMYMCRDPKKFSICRKTKNLEDYKSKSCTAMRILTKYPDKANDYVDYTYSRSDGAASEATKWVLDVEECEWVNYEQLFMSQKKIYCTLLNMAFWKLPDPIKWFDLILNTLHWKSFVHAELKYYYKTRKRFVLLVEQKVRYTFKINDHFKRKRGTLVLDNEETAKKVKNC</sequence>
<evidence type="ECO:0000256" key="4">
    <source>
        <dbReference type="ARBA" id="ARBA00022695"/>
    </source>
</evidence>
<evidence type="ECO:0000256" key="5">
    <source>
        <dbReference type="ARBA" id="ARBA00022932"/>
    </source>
</evidence>
<accession>A0A4Y2RMR1</accession>
<name>A0A4Y2RMR1_ARAVE</name>
<organism evidence="11 12">
    <name type="scientific">Araneus ventricosus</name>
    <name type="common">Orbweaver spider</name>
    <name type="synonym">Epeira ventricosa</name>
    <dbReference type="NCBI Taxonomy" id="182803"/>
    <lineage>
        <taxon>Eukaryota</taxon>
        <taxon>Metazoa</taxon>
        <taxon>Ecdysozoa</taxon>
        <taxon>Arthropoda</taxon>
        <taxon>Chelicerata</taxon>
        <taxon>Arachnida</taxon>
        <taxon>Araneae</taxon>
        <taxon>Araneomorphae</taxon>
        <taxon>Entelegynae</taxon>
        <taxon>Araneoidea</taxon>
        <taxon>Araneidae</taxon>
        <taxon>Araneus</taxon>
    </lineage>
</organism>
<feature type="domain" description="DNA-directed DNA polymerase family B multifunctional" evidence="9">
    <location>
        <begin position="283"/>
        <end position="647"/>
    </location>
</feature>
<dbReference type="SMART" id="SM00486">
    <property type="entry name" value="POLBc"/>
    <property type="match status" value="1"/>
</dbReference>
<dbReference type="GO" id="GO:0042575">
    <property type="term" value="C:DNA polymerase complex"/>
    <property type="evidence" value="ECO:0007669"/>
    <property type="project" value="UniProtKB-ARBA"/>
</dbReference>
<dbReference type="EC" id="2.7.7.7" evidence="2"/>
<comment type="caution">
    <text evidence="11">The sequence shown here is derived from an EMBL/GenBank/DDBJ whole genome shotgun (WGS) entry which is preliminary data.</text>
</comment>
<evidence type="ECO:0000313" key="11">
    <source>
        <dbReference type="EMBL" id="GBN77122.1"/>
    </source>
</evidence>
<evidence type="ECO:0000256" key="3">
    <source>
        <dbReference type="ARBA" id="ARBA00022679"/>
    </source>
</evidence>
<dbReference type="PANTHER" id="PTHR10322:SF23">
    <property type="entry name" value="DNA POLYMERASE DELTA CATALYTIC SUBUNIT"/>
    <property type="match status" value="1"/>
</dbReference>
<evidence type="ECO:0000256" key="1">
    <source>
        <dbReference type="ARBA" id="ARBA00005755"/>
    </source>
</evidence>
<proteinExistence type="inferred from homology"/>
<keyword evidence="5" id="KW-0239">DNA-directed DNA polymerase</keyword>
<dbReference type="PANTHER" id="PTHR10322">
    <property type="entry name" value="DNA POLYMERASE CATALYTIC SUBUNIT"/>
    <property type="match status" value="1"/>
</dbReference>
<evidence type="ECO:0000259" key="10">
    <source>
        <dbReference type="Pfam" id="PF03104"/>
    </source>
</evidence>
<comment type="similarity">
    <text evidence="1">Belongs to the DNA polymerase type-B family.</text>
</comment>
<dbReference type="Gene3D" id="3.30.420.10">
    <property type="entry name" value="Ribonuclease H-like superfamily/Ribonuclease H"/>
    <property type="match status" value="1"/>
</dbReference>
<keyword evidence="4" id="KW-0548">Nucleotidyltransferase</keyword>
<dbReference type="AlphaFoldDB" id="A0A4Y2RMR1"/>
<dbReference type="InterPro" id="IPR012337">
    <property type="entry name" value="RNaseH-like_sf"/>
</dbReference>
<dbReference type="GO" id="GO:0006261">
    <property type="term" value="P:DNA-templated DNA replication"/>
    <property type="evidence" value="ECO:0007669"/>
    <property type="project" value="TreeGrafter"/>
</dbReference>
<evidence type="ECO:0000256" key="2">
    <source>
        <dbReference type="ARBA" id="ARBA00012417"/>
    </source>
</evidence>
<dbReference type="PRINTS" id="PR00106">
    <property type="entry name" value="DNAPOLB"/>
</dbReference>
<evidence type="ECO:0000256" key="6">
    <source>
        <dbReference type="ARBA" id="ARBA00023125"/>
    </source>
</evidence>
<dbReference type="InterPro" id="IPR050240">
    <property type="entry name" value="DNA_pol_type-B"/>
</dbReference>
<dbReference type="OrthoDB" id="6429540at2759"/>
<dbReference type="InterPro" id="IPR006133">
    <property type="entry name" value="DNA-dir_DNA_pol_B_exonuc"/>
</dbReference>
<keyword evidence="6" id="KW-0238">DNA-binding</keyword>
<dbReference type="InterPro" id="IPR043502">
    <property type="entry name" value="DNA/RNA_pol_sf"/>
</dbReference>
<dbReference type="Pfam" id="PF03104">
    <property type="entry name" value="DNA_pol_B_exo1"/>
    <property type="match status" value="1"/>
</dbReference>
<evidence type="ECO:0000313" key="12">
    <source>
        <dbReference type="Proteomes" id="UP000499080"/>
    </source>
</evidence>
<dbReference type="GO" id="GO:0003677">
    <property type="term" value="F:DNA binding"/>
    <property type="evidence" value="ECO:0007669"/>
    <property type="project" value="UniProtKB-KW"/>
</dbReference>
<dbReference type="Gene3D" id="3.30.342.10">
    <property type="entry name" value="DNA Polymerase, chain B, domain 1"/>
    <property type="match status" value="1"/>
</dbReference>
<keyword evidence="3" id="KW-0808">Transferase</keyword>
<dbReference type="InterPro" id="IPR006172">
    <property type="entry name" value="DNA-dir_DNA_pol_B"/>
</dbReference>
<gene>
    <name evidence="11" type="ORF">AVEN_158043_1</name>
</gene>